<dbReference type="EMBL" id="BARS01045426">
    <property type="protein sequence ID" value="GAG32559.1"/>
    <property type="molecule type" value="Genomic_DNA"/>
</dbReference>
<sequence>GGEMLGYPGATPTRKGYVDDRGVTDLLEVR</sequence>
<gene>
    <name evidence="1" type="ORF">S01H1_68494</name>
</gene>
<proteinExistence type="predicted"/>
<evidence type="ECO:0000313" key="1">
    <source>
        <dbReference type="EMBL" id="GAG32559.1"/>
    </source>
</evidence>
<comment type="caution">
    <text evidence="1">The sequence shown here is derived from an EMBL/GenBank/DDBJ whole genome shotgun (WGS) entry which is preliminary data.</text>
</comment>
<dbReference type="AlphaFoldDB" id="X0WNL9"/>
<feature type="non-terminal residue" evidence="1">
    <location>
        <position position="1"/>
    </location>
</feature>
<accession>X0WNL9</accession>
<protein>
    <submittedName>
        <fullName evidence="1">Uncharacterized protein</fullName>
    </submittedName>
</protein>
<reference evidence="1" key="1">
    <citation type="journal article" date="2014" name="Front. Microbiol.">
        <title>High frequency of phylogenetically diverse reductive dehalogenase-homologous genes in deep subseafloor sedimentary metagenomes.</title>
        <authorList>
            <person name="Kawai M."/>
            <person name="Futagami T."/>
            <person name="Toyoda A."/>
            <person name="Takaki Y."/>
            <person name="Nishi S."/>
            <person name="Hori S."/>
            <person name="Arai W."/>
            <person name="Tsubouchi T."/>
            <person name="Morono Y."/>
            <person name="Uchiyama I."/>
            <person name="Ito T."/>
            <person name="Fujiyama A."/>
            <person name="Inagaki F."/>
            <person name="Takami H."/>
        </authorList>
    </citation>
    <scope>NUCLEOTIDE SEQUENCE</scope>
    <source>
        <strain evidence="1">Expedition CK06-06</strain>
    </source>
</reference>
<organism evidence="1">
    <name type="scientific">marine sediment metagenome</name>
    <dbReference type="NCBI Taxonomy" id="412755"/>
    <lineage>
        <taxon>unclassified sequences</taxon>
        <taxon>metagenomes</taxon>
        <taxon>ecological metagenomes</taxon>
    </lineage>
</organism>
<name>X0WNL9_9ZZZZ</name>